<organism evidence="8 9">
    <name type="scientific">Cricetibacter osteomyelitidis</name>
    <dbReference type="NCBI Taxonomy" id="1521931"/>
    <lineage>
        <taxon>Bacteria</taxon>
        <taxon>Pseudomonadati</taxon>
        <taxon>Pseudomonadota</taxon>
        <taxon>Gammaproteobacteria</taxon>
        <taxon>Pasteurellales</taxon>
        <taxon>Pasteurellaceae</taxon>
        <taxon>Cricetibacter</taxon>
    </lineage>
</organism>
<dbReference type="GO" id="GO:0015293">
    <property type="term" value="F:symporter activity"/>
    <property type="evidence" value="ECO:0007669"/>
    <property type="project" value="UniProtKB-KW"/>
</dbReference>
<dbReference type="PROSITE" id="PS00610">
    <property type="entry name" value="NA_NEUROTRAN_SYMP_1"/>
    <property type="match status" value="1"/>
</dbReference>
<dbReference type="AlphaFoldDB" id="A0A4R2T161"/>
<dbReference type="EMBL" id="SLYB01000011">
    <property type="protein sequence ID" value="TCP95061.1"/>
    <property type="molecule type" value="Genomic_DNA"/>
</dbReference>
<keyword evidence="3 6" id="KW-0812">Transmembrane</keyword>
<name>A0A4R2T161_9PAST</name>
<evidence type="ECO:0000256" key="7">
    <source>
        <dbReference type="SAM" id="Phobius"/>
    </source>
</evidence>
<comment type="subcellular location">
    <subcellularLocation>
        <location evidence="1">Membrane</location>
        <topology evidence="1">Multi-pass membrane protein</topology>
    </subcellularLocation>
</comment>
<feature type="transmembrane region" description="Helical" evidence="7">
    <location>
        <begin position="21"/>
        <end position="42"/>
    </location>
</feature>
<dbReference type="CDD" id="cd10336">
    <property type="entry name" value="SLC6sbd_Tyt1-Like"/>
    <property type="match status" value="1"/>
</dbReference>
<comment type="caution">
    <text evidence="8">The sequence shown here is derived from an EMBL/GenBank/DDBJ whole genome shotgun (WGS) entry which is preliminary data.</text>
</comment>
<dbReference type="PANTHER" id="PTHR42948:SF1">
    <property type="entry name" value="TRANSPORTER"/>
    <property type="match status" value="1"/>
</dbReference>
<gene>
    <name evidence="8" type="ORF">EDC44_11111</name>
</gene>
<evidence type="ECO:0000313" key="8">
    <source>
        <dbReference type="EMBL" id="TCP95061.1"/>
    </source>
</evidence>
<feature type="transmembrane region" description="Helical" evidence="7">
    <location>
        <begin position="226"/>
        <end position="250"/>
    </location>
</feature>
<dbReference type="PANTHER" id="PTHR42948">
    <property type="entry name" value="TRANSPORTER"/>
    <property type="match status" value="1"/>
</dbReference>
<feature type="transmembrane region" description="Helical" evidence="7">
    <location>
        <begin position="262"/>
        <end position="285"/>
    </location>
</feature>
<keyword evidence="5 7" id="KW-0472">Membrane</keyword>
<feature type="transmembrane region" description="Helical" evidence="7">
    <location>
        <begin position="318"/>
        <end position="345"/>
    </location>
</feature>
<evidence type="ECO:0000256" key="3">
    <source>
        <dbReference type="ARBA" id="ARBA00022692"/>
    </source>
</evidence>
<evidence type="ECO:0000256" key="2">
    <source>
        <dbReference type="ARBA" id="ARBA00022448"/>
    </source>
</evidence>
<feature type="transmembrane region" description="Helical" evidence="7">
    <location>
        <begin position="157"/>
        <end position="175"/>
    </location>
</feature>
<evidence type="ECO:0000313" key="9">
    <source>
        <dbReference type="Proteomes" id="UP000295763"/>
    </source>
</evidence>
<dbReference type="PROSITE" id="PS50267">
    <property type="entry name" value="NA_NEUROTRAN_SYMP_3"/>
    <property type="match status" value="1"/>
</dbReference>
<dbReference type="InterPro" id="IPR000175">
    <property type="entry name" value="Na/ntran_symport"/>
</dbReference>
<evidence type="ECO:0000256" key="6">
    <source>
        <dbReference type="RuleBase" id="RU003732"/>
    </source>
</evidence>
<accession>A0A4R2T161</accession>
<evidence type="ECO:0000256" key="1">
    <source>
        <dbReference type="ARBA" id="ARBA00004141"/>
    </source>
</evidence>
<sequence length="459" mass="51092">MSTKNQAKTQERQTWSSRLTYVMTVAGATVGFGATWRFPYLVGENGGGAYVLLFCIAMILIGIPMILVENVIGRRLRVNSIDAFGDRLHDKGISKYWKIVGYMGLLGAFGIMAYYMVLGGWVMDYIISIISGKLDISTPITKEIAQSFYTENITNSPFNIIIYTLIFVLINYFILAKGIIGGIERSVKYLMPLLFIFLIGMVIRNITLPGAMEGITFYLKPDFSKITPQLFIFVLGQVFFALSLGFGVLITLSSYLNKEENLIQTAVITGFTNTIIAVLAGFMIFPSLFSFGIEPNAGPTLVFQSLPIVFSHLWAGKFFAIVFFSLLLIAALTTSLTIYEVLITALQEKLRMRRGKAIFVTLFGIFALGNIPSILGDNVWKEATFFGKSIFDAFDFVSGNILFMLTALGCAIFVGFVLKDKAKQELSLTPDSLFTTIWFNYVKYVVPLIIIAIFVFNII</sequence>
<evidence type="ECO:0000256" key="5">
    <source>
        <dbReference type="ARBA" id="ARBA00023136"/>
    </source>
</evidence>
<feature type="transmembrane region" description="Helical" evidence="7">
    <location>
        <begin position="438"/>
        <end position="458"/>
    </location>
</feature>
<dbReference type="Pfam" id="PF00209">
    <property type="entry name" value="SNF"/>
    <property type="match status" value="2"/>
</dbReference>
<feature type="transmembrane region" description="Helical" evidence="7">
    <location>
        <begin position="357"/>
        <end position="376"/>
    </location>
</feature>
<protein>
    <recommendedName>
        <fullName evidence="6">Transporter</fullName>
    </recommendedName>
</protein>
<dbReference type="NCBIfam" id="NF037979">
    <property type="entry name" value="Na_transp"/>
    <property type="match status" value="1"/>
</dbReference>
<feature type="transmembrane region" description="Helical" evidence="7">
    <location>
        <begin position="48"/>
        <end position="68"/>
    </location>
</feature>
<dbReference type="PRINTS" id="PR00176">
    <property type="entry name" value="NANEUSMPORT"/>
</dbReference>
<keyword evidence="2 6" id="KW-0813">Transport</keyword>
<dbReference type="InterPro" id="IPR037272">
    <property type="entry name" value="SNS_sf"/>
</dbReference>
<feature type="transmembrane region" description="Helical" evidence="7">
    <location>
        <begin position="396"/>
        <end position="418"/>
    </location>
</feature>
<keyword evidence="6" id="KW-0769">Symport</keyword>
<feature type="transmembrane region" description="Helical" evidence="7">
    <location>
        <begin position="187"/>
        <end position="206"/>
    </location>
</feature>
<keyword evidence="4 7" id="KW-1133">Transmembrane helix</keyword>
<evidence type="ECO:0000256" key="4">
    <source>
        <dbReference type="ARBA" id="ARBA00022989"/>
    </source>
</evidence>
<dbReference type="Proteomes" id="UP000295763">
    <property type="component" value="Unassembled WGS sequence"/>
</dbReference>
<keyword evidence="9" id="KW-1185">Reference proteome</keyword>
<dbReference type="RefSeq" id="WP_131976603.1">
    <property type="nucleotide sequence ID" value="NZ_SLYB01000011.1"/>
</dbReference>
<feature type="transmembrane region" description="Helical" evidence="7">
    <location>
        <begin position="96"/>
        <end position="117"/>
    </location>
</feature>
<dbReference type="OrthoDB" id="9762833at2"/>
<reference evidence="8 9" key="1">
    <citation type="submission" date="2019-03" db="EMBL/GenBank/DDBJ databases">
        <title>Genomic Encyclopedia of Type Strains, Phase IV (KMG-IV): sequencing the most valuable type-strain genomes for metagenomic binning, comparative biology and taxonomic classification.</title>
        <authorList>
            <person name="Goeker M."/>
        </authorList>
    </citation>
    <scope>NUCLEOTIDE SEQUENCE [LARGE SCALE GENOMIC DNA]</scope>
    <source>
        <strain evidence="8 9">DSM 28404</strain>
    </source>
</reference>
<dbReference type="SUPFAM" id="SSF161070">
    <property type="entry name" value="SNF-like"/>
    <property type="match status" value="1"/>
</dbReference>
<dbReference type="InterPro" id="IPR047218">
    <property type="entry name" value="YocR/YhdH-like"/>
</dbReference>
<proteinExistence type="inferred from homology"/>
<dbReference type="GO" id="GO:0016020">
    <property type="term" value="C:membrane"/>
    <property type="evidence" value="ECO:0007669"/>
    <property type="project" value="UniProtKB-SubCell"/>
</dbReference>
<comment type="similarity">
    <text evidence="6">Belongs to the sodium:neurotransmitter symporter (SNF) (TC 2.A.22) family.</text>
</comment>